<dbReference type="Pfam" id="PF13730">
    <property type="entry name" value="HTH_36"/>
    <property type="match status" value="1"/>
</dbReference>
<accession>C4IGY1</accession>
<keyword evidence="2" id="KW-1185">Reference proteome</keyword>
<name>C4IGY1_CLOBU</name>
<evidence type="ECO:0000313" key="2">
    <source>
        <dbReference type="Proteomes" id="UP000003081"/>
    </source>
</evidence>
<evidence type="ECO:0000313" key="1">
    <source>
        <dbReference type="EMBL" id="EEP53130.1"/>
    </source>
</evidence>
<protein>
    <submittedName>
        <fullName evidence="1">Primosome, DnaD subunit</fullName>
    </submittedName>
</protein>
<sequence length="233" mass="27462">MTKDYLKFRNSIKEDTNLNLEESYLLEVLFDYYNTSCGYAFPPYEILMHDLKTKRRAKISKLLKSLEKKGYISINKKGKKNIYYILKYLFLNKSNSKVKQKHNAPVDSNGNIPVEGQMHVEEIINTKEHEEVIKITGFNKKQADELLKAADKKVDKIVQAFEYSKSKGKAVFAYVRWCIKNLDIASLIKRETNRVEKHKLKFYNFEQRHYNYDKLEKGLLGWDNNINISECIL</sequence>
<dbReference type="RefSeq" id="WP_003414348.1">
    <property type="nucleotide sequence ID" value="NZ_ACOM01000005.1"/>
</dbReference>
<proteinExistence type="predicted"/>
<dbReference type="Proteomes" id="UP000003081">
    <property type="component" value="Unassembled WGS sequence"/>
</dbReference>
<comment type="caution">
    <text evidence="1">The sequence shown here is derived from an EMBL/GenBank/DDBJ whole genome shotgun (WGS) entry which is preliminary data.</text>
</comment>
<dbReference type="EMBL" id="ACOM01000005">
    <property type="protein sequence ID" value="EEP53130.1"/>
    <property type="molecule type" value="Genomic_DNA"/>
</dbReference>
<organism evidence="1 2">
    <name type="scientific">Clostridium butyricum E4 str. BoNT E BL5262</name>
    <dbReference type="NCBI Taxonomy" id="632245"/>
    <lineage>
        <taxon>Bacteria</taxon>
        <taxon>Bacillati</taxon>
        <taxon>Bacillota</taxon>
        <taxon>Clostridia</taxon>
        <taxon>Eubacteriales</taxon>
        <taxon>Clostridiaceae</taxon>
        <taxon>Clostridium</taxon>
    </lineage>
</organism>
<reference evidence="1 2" key="1">
    <citation type="submission" date="2009-08" db="EMBL/GenBank/DDBJ databases">
        <authorList>
            <person name="Shrivastava S."/>
            <person name="Brinkac L.B."/>
            <person name="Brown J.L."/>
            <person name="Bruce D.B."/>
            <person name="Detter C."/>
            <person name="Green L.D."/>
            <person name="Munk C.A."/>
            <person name="Rogers Y.C."/>
            <person name="Tapia R."/>
            <person name="Sims D.R."/>
            <person name="Smith L.A."/>
            <person name="Smith T.J."/>
            <person name="Sutton G."/>
            <person name="Brettin T."/>
        </authorList>
    </citation>
    <scope>NUCLEOTIDE SEQUENCE [LARGE SCALE GENOMIC DNA]</scope>
    <source>
        <strain evidence="2">E4 str. BoNT E BL5262</strain>
    </source>
</reference>
<dbReference type="AlphaFoldDB" id="C4IGY1"/>
<dbReference type="Gene3D" id="1.10.10.10">
    <property type="entry name" value="Winged helix-like DNA-binding domain superfamily/Winged helix DNA-binding domain"/>
    <property type="match status" value="1"/>
</dbReference>
<dbReference type="InterPro" id="IPR036388">
    <property type="entry name" value="WH-like_DNA-bd_sf"/>
</dbReference>
<gene>
    <name evidence="1" type="ORF">CLP_2675</name>
</gene>
<dbReference type="eggNOG" id="ENOG5030G8U">
    <property type="taxonomic scope" value="Bacteria"/>
</dbReference>
<dbReference type="HOGENOM" id="CLU_1228152_0_0_9"/>